<organism evidence="2 3">
    <name type="scientific">Tanacetum coccineum</name>
    <dbReference type="NCBI Taxonomy" id="301880"/>
    <lineage>
        <taxon>Eukaryota</taxon>
        <taxon>Viridiplantae</taxon>
        <taxon>Streptophyta</taxon>
        <taxon>Embryophyta</taxon>
        <taxon>Tracheophyta</taxon>
        <taxon>Spermatophyta</taxon>
        <taxon>Magnoliopsida</taxon>
        <taxon>eudicotyledons</taxon>
        <taxon>Gunneridae</taxon>
        <taxon>Pentapetalae</taxon>
        <taxon>asterids</taxon>
        <taxon>campanulids</taxon>
        <taxon>Asterales</taxon>
        <taxon>Asteraceae</taxon>
        <taxon>Asteroideae</taxon>
        <taxon>Anthemideae</taxon>
        <taxon>Anthemidinae</taxon>
        <taxon>Tanacetum</taxon>
    </lineage>
</organism>
<feature type="region of interest" description="Disordered" evidence="1">
    <location>
        <begin position="1"/>
        <end position="33"/>
    </location>
</feature>
<gene>
    <name evidence="2" type="ORF">Tco_1002923</name>
</gene>
<evidence type="ECO:0000256" key="1">
    <source>
        <dbReference type="SAM" id="MobiDB-lite"/>
    </source>
</evidence>
<reference evidence="2" key="1">
    <citation type="journal article" date="2022" name="Int. J. Mol. Sci.">
        <title>Draft Genome of Tanacetum Coccineum: Genomic Comparison of Closely Related Tanacetum-Family Plants.</title>
        <authorList>
            <person name="Yamashiro T."/>
            <person name="Shiraishi A."/>
            <person name="Nakayama K."/>
            <person name="Satake H."/>
        </authorList>
    </citation>
    <scope>NUCLEOTIDE SEQUENCE</scope>
</reference>
<evidence type="ECO:0000313" key="3">
    <source>
        <dbReference type="Proteomes" id="UP001151760"/>
    </source>
</evidence>
<comment type="caution">
    <text evidence="2">The sequence shown here is derived from an EMBL/GenBank/DDBJ whole genome shotgun (WGS) entry which is preliminary data.</text>
</comment>
<evidence type="ECO:0000313" key="2">
    <source>
        <dbReference type="EMBL" id="GJT59390.1"/>
    </source>
</evidence>
<proteinExistence type="predicted"/>
<protein>
    <submittedName>
        <fullName evidence="2">Uncharacterized protein</fullName>
    </submittedName>
</protein>
<reference evidence="2" key="2">
    <citation type="submission" date="2022-01" db="EMBL/GenBank/DDBJ databases">
        <authorList>
            <person name="Yamashiro T."/>
            <person name="Shiraishi A."/>
            <person name="Satake H."/>
            <person name="Nakayama K."/>
        </authorList>
    </citation>
    <scope>NUCLEOTIDE SEQUENCE</scope>
</reference>
<dbReference type="EMBL" id="BQNB010017105">
    <property type="protein sequence ID" value="GJT59390.1"/>
    <property type="molecule type" value="Genomic_DNA"/>
</dbReference>
<name>A0ABQ5F7Z0_9ASTR</name>
<sequence>MTNLPPPNDDPNIPEEEPVNPEPAPVVPNPASMQPNIVLNDIEEENMEEDLQENLKEEEKLEDDDDYMNDAELLPTIRRYSSDVYFGESSSSAAMRDVEHYRIGMEYYRDMA</sequence>
<keyword evidence="3" id="KW-1185">Reference proteome</keyword>
<accession>A0ABQ5F7Z0</accession>
<dbReference type="Proteomes" id="UP001151760">
    <property type="component" value="Unassembled WGS sequence"/>
</dbReference>